<feature type="coiled-coil region" evidence="2">
    <location>
        <begin position="91"/>
        <end position="153"/>
    </location>
</feature>
<gene>
    <name evidence="5" type="ORF">HO173_010755</name>
</gene>
<evidence type="ECO:0000259" key="4">
    <source>
        <dbReference type="PROSITE" id="PS50076"/>
    </source>
</evidence>
<feature type="region of interest" description="Disordered" evidence="3">
    <location>
        <begin position="230"/>
        <end position="311"/>
    </location>
</feature>
<dbReference type="GO" id="GO:0005737">
    <property type="term" value="C:cytoplasm"/>
    <property type="evidence" value="ECO:0007669"/>
    <property type="project" value="TreeGrafter"/>
</dbReference>
<keyword evidence="6" id="KW-1185">Reference proteome</keyword>
<feature type="compositionally biased region" description="Gly residues" evidence="3">
    <location>
        <begin position="302"/>
        <end position="311"/>
    </location>
</feature>
<dbReference type="PRINTS" id="PR00625">
    <property type="entry name" value="JDOMAIN"/>
</dbReference>
<evidence type="ECO:0000256" key="3">
    <source>
        <dbReference type="SAM" id="MobiDB-lite"/>
    </source>
</evidence>
<dbReference type="EMBL" id="JACCJC010000061">
    <property type="protein sequence ID" value="KAF6231055.1"/>
    <property type="molecule type" value="Genomic_DNA"/>
</dbReference>
<dbReference type="InterPro" id="IPR001623">
    <property type="entry name" value="DnaJ_domain"/>
</dbReference>
<dbReference type="PANTHER" id="PTHR43096">
    <property type="entry name" value="DNAJ HOMOLOG 1, MITOCHONDRIAL-RELATED"/>
    <property type="match status" value="1"/>
</dbReference>
<dbReference type="GeneID" id="59292401"/>
<accession>A0A8H6FM38</accession>
<proteinExistence type="predicted"/>
<protein>
    <recommendedName>
        <fullName evidence="4">J domain-containing protein</fullName>
    </recommendedName>
</protein>
<name>A0A8H6FM38_9LECA</name>
<dbReference type="InterPro" id="IPR036869">
    <property type="entry name" value="J_dom_sf"/>
</dbReference>
<dbReference type="RefSeq" id="XP_037160488.1">
    <property type="nucleotide sequence ID" value="XM_037312640.1"/>
</dbReference>
<feature type="compositionally biased region" description="Low complexity" evidence="3">
    <location>
        <begin position="286"/>
        <end position="301"/>
    </location>
</feature>
<dbReference type="Pfam" id="PF00226">
    <property type="entry name" value="DnaJ"/>
    <property type="match status" value="1"/>
</dbReference>
<dbReference type="CDD" id="cd06257">
    <property type="entry name" value="DnaJ"/>
    <property type="match status" value="1"/>
</dbReference>
<feature type="domain" description="J" evidence="4">
    <location>
        <begin position="9"/>
        <end position="73"/>
    </location>
</feature>
<dbReference type="OrthoDB" id="442087at2759"/>
<dbReference type="AlphaFoldDB" id="A0A8H6FM38"/>
<dbReference type="Proteomes" id="UP000578531">
    <property type="component" value="Unassembled WGS sequence"/>
</dbReference>
<dbReference type="PROSITE" id="PS50076">
    <property type="entry name" value="DNAJ_2"/>
    <property type="match status" value="1"/>
</dbReference>
<dbReference type="Gene3D" id="1.10.287.110">
    <property type="entry name" value="DnaJ domain"/>
    <property type="match status" value="1"/>
</dbReference>
<comment type="caution">
    <text evidence="5">The sequence shown here is derived from an EMBL/GenBank/DDBJ whole genome shotgun (WGS) entry which is preliminary data.</text>
</comment>
<dbReference type="PANTHER" id="PTHR43096:SF52">
    <property type="entry name" value="DNAJ HOMOLOG 1, MITOCHONDRIAL-RELATED"/>
    <property type="match status" value="1"/>
</dbReference>
<evidence type="ECO:0000313" key="5">
    <source>
        <dbReference type="EMBL" id="KAF6231055.1"/>
    </source>
</evidence>
<sequence>MASAEPNVDYYAVLAVSNDATIEDVTKSYRKLAKIRHPDKNLNDDSTAVFQLLQNAYETIRDPTKRREYDLRWSGIRDSLRAKQESDWRQAEAAQAEKKRATEARAKEQKEDIARQERLRRLEQFRWKYDDEIFELSRAIRKLVADLKRLQDQDVENSRKERERNGWWAYLASPILGKEKETDEQKQAREKTRLHRLASNSIKGNELKEKEARLQRLQDALQNVNDKIAAEKKKAEDEKRKVEDEARARRLRMEQEARDRAMHEIMRKFGQSPERTGRMGGERSPRSSSGTRDTRGTRSCTDGGGGGGETP</sequence>
<dbReference type="SUPFAM" id="SSF46565">
    <property type="entry name" value="Chaperone J-domain"/>
    <property type="match status" value="1"/>
</dbReference>
<dbReference type="SMART" id="SM00271">
    <property type="entry name" value="DnaJ"/>
    <property type="match status" value="1"/>
</dbReference>
<evidence type="ECO:0000256" key="1">
    <source>
        <dbReference type="ARBA" id="ARBA00023186"/>
    </source>
</evidence>
<dbReference type="GO" id="GO:0051082">
    <property type="term" value="F:unfolded protein binding"/>
    <property type="evidence" value="ECO:0007669"/>
    <property type="project" value="TreeGrafter"/>
</dbReference>
<evidence type="ECO:0000313" key="6">
    <source>
        <dbReference type="Proteomes" id="UP000578531"/>
    </source>
</evidence>
<feature type="compositionally biased region" description="Basic and acidic residues" evidence="3">
    <location>
        <begin position="230"/>
        <end position="267"/>
    </location>
</feature>
<keyword evidence="1" id="KW-0143">Chaperone</keyword>
<dbReference type="GO" id="GO:0042026">
    <property type="term" value="P:protein refolding"/>
    <property type="evidence" value="ECO:0007669"/>
    <property type="project" value="TreeGrafter"/>
</dbReference>
<feature type="compositionally biased region" description="Basic and acidic residues" evidence="3">
    <location>
        <begin position="179"/>
        <end position="191"/>
    </location>
</feature>
<organism evidence="5 6">
    <name type="scientific">Letharia columbiana</name>
    <dbReference type="NCBI Taxonomy" id="112416"/>
    <lineage>
        <taxon>Eukaryota</taxon>
        <taxon>Fungi</taxon>
        <taxon>Dikarya</taxon>
        <taxon>Ascomycota</taxon>
        <taxon>Pezizomycotina</taxon>
        <taxon>Lecanoromycetes</taxon>
        <taxon>OSLEUM clade</taxon>
        <taxon>Lecanoromycetidae</taxon>
        <taxon>Lecanorales</taxon>
        <taxon>Lecanorineae</taxon>
        <taxon>Parmeliaceae</taxon>
        <taxon>Letharia</taxon>
    </lineage>
</organism>
<evidence type="ECO:0000256" key="2">
    <source>
        <dbReference type="SAM" id="Coils"/>
    </source>
</evidence>
<reference evidence="5 6" key="1">
    <citation type="journal article" date="2020" name="Genomics">
        <title>Complete, high-quality genomes from long-read metagenomic sequencing of two wolf lichen thalli reveals enigmatic genome architecture.</title>
        <authorList>
            <person name="McKenzie S.K."/>
            <person name="Walston R.F."/>
            <person name="Allen J.L."/>
        </authorList>
    </citation>
    <scope>NUCLEOTIDE SEQUENCE [LARGE SCALE GENOMIC DNA]</scope>
    <source>
        <strain evidence="5">WasteWater2</strain>
    </source>
</reference>
<feature type="region of interest" description="Disordered" evidence="3">
    <location>
        <begin position="179"/>
        <end position="208"/>
    </location>
</feature>
<keyword evidence="2" id="KW-0175">Coiled coil</keyword>
<feature type="compositionally biased region" description="Basic and acidic residues" evidence="3">
    <location>
        <begin position="275"/>
        <end position="285"/>
    </location>
</feature>